<dbReference type="Gene3D" id="3.40.50.300">
    <property type="entry name" value="P-loop containing nucleotide triphosphate hydrolases"/>
    <property type="match status" value="1"/>
</dbReference>
<dbReference type="GO" id="GO:0006952">
    <property type="term" value="P:defense response"/>
    <property type="evidence" value="ECO:0007669"/>
    <property type="project" value="UniProtKB-KW"/>
</dbReference>
<evidence type="ECO:0008006" key="12">
    <source>
        <dbReference type="Google" id="ProtNLM"/>
    </source>
</evidence>
<feature type="compositionally biased region" description="Polar residues" evidence="7">
    <location>
        <begin position="1"/>
        <end position="17"/>
    </location>
</feature>
<feature type="region of interest" description="Disordered" evidence="7">
    <location>
        <begin position="1"/>
        <end position="24"/>
    </location>
</feature>
<dbReference type="Proteomes" id="UP000324897">
    <property type="component" value="Chromosome 5"/>
</dbReference>
<proteinExistence type="inferred from homology"/>
<evidence type="ECO:0000256" key="3">
    <source>
        <dbReference type="ARBA" id="ARBA00022737"/>
    </source>
</evidence>
<keyword evidence="3" id="KW-0677">Repeat</keyword>
<keyword evidence="6" id="KW-0067">ATP-binding</keyword>
<dbReference type="Gene3D" id="1.10.8.430">
    <property type="entry name" value="Helical domain of apoptotic protease-activating factors"/>
    <property type="match status" value="1"/>
</dbReference>
<dbReference type="FunFam" id="3.40.50.300:FF:001091">
    <property type="entry name" value="Probable disease resistance protein At1g61300"/>
    <property type="match status" value="1"/>
</dbReference>
<comment type="similarity">
    <text evidence="1">Belongs to the disease resistance NB-LRR family.</text>
</comment>
<keyword evidence="5" id="KW-0611">Plant defense</keyword>
<keyword evidence="2" id="KW-0433">Leucine-rich repeat</keyword>
<sequence length="475" mass="54117">MTPSILSMSVRASTSSPRAAVQGQEDLRKLERTMNRINAALHDAEDRWDIRDKVTKLWFRELRQVAYDAQDVVEEYEYDVARGRVHALDRTLGATSGHKRKRQEICTVHNNSGTAAVPVSHDLSARARQIRETFDEIIKDFDDLRLFDNDGERRVDTDIHRVRHTSSFVFEPSIVGREYDRQNVVEMLLSGGTTDTNPISVLPIVGMGGIGKTTLAQLVYNDPKVYQSFEEHAWVCVSDHFDIENITSNILTSLVEEWSDITGSANLQSALINKIKSKSILLVLDDVWNDRLDCWQSFCSPMLAASVCKIIVTTRHENVARLVQTMPAYYLTCLSSDNSWLLFRQFAFEGQENTHQQDLVTIGKKVVDKCKGLPLAIRTLGSMLRCETNEEKWSEISENELWDIEQAKSSIMPALKLSFNHMPVYLKRCFISLSLFPKEYALRKDEVISLWRSLGLLQSDGRNDEDHIGIFISVN</sequence>
<dbReference type="GO" id="GO:0005524">
    <property type="term" value="F:ATP binding"/>
    <property type="evidence" value="ECO:0007669"/>
    <property type="project" value="UniProtKB-KW"/>
</dbReference>
<dbReference type="InterPro" id="IPR002182">
    <property type="entry name" value="NB-ARC"/>
</dbReference>
<evidence type="ECO:0000259" key="8">
    <source>
        <dbReference type="Pfam" id="PF00931"/>
    </source>
</evidence>
<dbReference type="SUPFAM" id="SSF52540">
    <property type="entry name" value="P-loop containing nucleoside triphosphate hydrolases"/>
    <property type="match status" value="1"/>
</dbReference>
<dbReference type="GO" id="GO:0043531">
    <property type="term" value="F:ADP binding"/>
    <property type="evidence" value="ECO:0007669"/>
    <property type="project" value="InterPro"/>
</dbReference>
<evidence type="ECO:0000313" key="10">
    <source>
        <dbReference type="EMBL" id="TVU46528.1"/>
    </source>
</evidence>
<feature type="domain" description="Disease resistance N-terminal" evidence="9">
    <location>
        <begin position="24"/>
        <end position="94"/>
    </location>
</feature>
<evidence type="ECO:0000256" key="4">
    <source>
        <dbReference type="ARBA" id="ARBA00022741"/>
    </source>
</evidence>
<dbReference type="Pfam" id="PF18052">
    <property type="entry name" value="Rx_N"/>
    <property type="match status" value="1"/>
</dbReference>
<dbReference type="Gene3D" id="1.10.10.10">
    <property type="entry name" value="Winged helix-like DNA-binding domain superfamily/Winged helix DNA-binding domain"/>
    <property type="match status" value="1"/>
</dbReference>
<gene>
    <name evidence="10" type="ORF">EJB05_06069</name>
</gene>
<dbReference type="InterPro" id="IPR027417">
    <property type="entry name" value="P-loop_NTPase"/>
</dbReference>
<dbReference type="PRINTS" id="PR00364">
    <property type="entry name" value="DISEASERSIST"/>
</dbReference>
<keyword evidence="11" id="KW-1185">Reference proteome</keyword>
<evidence type="ECO:0000256" key="6">
    <source>
        <dbReference type="ARBA" id="ARBA00022840"/>
    </source>
</evidence>
<dbReference type="Gramene" id="TVU46528">
    <property type="protein sequence ID" value="TVU46528"/>
    <property type="gene ID" value="EJB05_06069"/>
</dbReference>
<dbReference type="InterPro" id="IPR041118">
    <property type="entry name" value="Rx_N"/>
</dbReference>
<evidence type="ECO:0000256" key="1">
    <source>
        <dbReference type="ARBA" id="ARBA00008894"/>
    </source>
</evidence>
<dbReference type="OrthoDB" id="748871at2759"/>
<dbReference type="Pfam" id="PF00931">
    <property type="entry name" value="NB-ARC"/>
    <property type="match status" value="1"/>
</dbReference>
<dbReference type="PANTHER" id="PTHR36766">
    <property type="entry name" value="PLANT BROAD-SPECTRUM MILDEW RESISTANCE PROTEIN RPW8"/>
    <property type="match status" value="1"/>
</dbReference>
<feature type="domain" description="NB-ARC" evidence="8">
    <location>
        <begin position="182"/>
        <end position="351"/>
    </location>
</feature>
<dbReference type="PANTHER" id="PTHR36766:SF55">
    <property type="entry name" value="OS11G0492900 PROTEIN"/>
    <property type="match status" value="1"/>
</dbReference>
<dbReference type="Gene3D" id="1.20.5.4130">
    <property type="match status" value="1"/>
</dbReference>
<reference evidence="10 11" key="1">
    <citation type="journal article" date="2019" name="Sci. Rep.">
        <title>A high-quality genome of Eragrostis curvula grass provides insights into Poaceae evolution and supports new strategies to enhance forage quality.</title>
        <authorList>
            <person name="Carballo J."/>
            <person name="Santos B.A.C.M."/>
            <person name="Zappacosta D."/>
            <person name="Garbus I."/>
            <person name="Selva J.P."/>
            <person name="Gallo C.A."/>
            <person name="Diaz A."/>
            <person name="Albertini E."/>
            <person name="Caccamo M."/>
            <person name="Echenique V."/>
        </authorList>
    </citation>
    <scope>NUCLEOTIDE SEQUENCE [LARGE SCALE GENOMIC DNA]</scope>
    <source>
        <strain evidence="11">cv. Victoria</strain>
        <tissue evidence="10">Leaf</tissue>
    </source>
</reference>
<protein>
    <recommendedName>
        <fullName evidence="12">NB-ARC domain-containing protein</fullName>
    </recommendedName>
</protein>
<evidence type="ECO:0000256" key="7">
    <source>
        <dbReference type="SAM" id="MobiDB-lite"/>
    </source>
</evidence>
<name>A0A5J9WEA2_9POAL</name>
<evidence type="ECO:0000259" key="9">
    <source>
        <dbReference type="Pfam" id="PF18052"/>
    </source>
</evidence>
<keyword evidence="4" id="KW-0547">Nucleotide-binding</keyword>
<evidence type="ECO:0000256" key="5">
    <source>
        <dbReference type="ARBA" id="ARBA00022821"/>
    </source>
</evidence>
<dbReference type="InterPro" id="IPR036388">
    <property type="entry name" value="WH-like_DNA-bd_sf"/>
</dbReference>
<dbReference type="InterPro" id="IPR042197">
    <property type="entry name" value="Apaf_helical"/>
</dbReference>
<organism evidence="10 11">
    <name type="scientific">Eragrostis curvula</name>
    <name type="common">weeping love grass</name>
    <dbReference type="NCBI Taxonomy" id="38414"/>
    <lineage>
        <taxon>Eukaryota</taxon>
        <taxon>Viridiplantae</taxon>
        <taxon>Streptophyta</taxon>
        <taxon>Embryophyta</taxon>
        <taxon>Tracheophyta</taxon>
        <taxon>Spermatophyta</taxon>
        <taxon>Magnoliopsida</taxon>
        <taxon>Liliopsida</taxon>
        <taxon>Poales</taxon>
        <taxon>Poaceae</taxon>
        <taxon>PACMAD clade</taxon>
        <taxon>Chloridoideae</taxon>
        <taxon>Eragrostideae</taxon>
        <taxon>Eragrostidinae</taxon>
        <taxon>Eragrostis</taxon>
    </lineage>
</organism>
<comment type="caution">
    <text evidence="10">The sequence shown here is derived from an EMBL/GenBank/DDBJ whole genome shotgun (WGS) entry which is preliminary data.</text>
</comment>
<dbReference type="AlphaFoldDB" id="A0A5J9WEA2"/>
<evidence type="ECO:0000313" key="11">
    <source>
        <dbReference type="Proteomes" id="UP000324897"/>
    </source>
</evidence>
<dbReference type="EMBL" id="RWGY01000004">
    <property type="protein sequence ID" value="TVU46528.1"/>
    <property type="molecule type" value="Genomic_DNA"/>
</dbReference>
<evidence type="ECO:0000256" key="2">
    <source>
        <dbReference type="ARBA" id="ARBA00022614"/>
    </source>
</evidence>
<accession>A0A5J9WEA2</accession>